<dbReference type="PATRIC" id="fig|1178515.4.peg.1798"/>
<keyword evidence="3" id="KW-1185">Reference proteome</keyword>
<dbReference type="InterPro" id="IPR001296">
    <property type="entry name" value="Glyco_trans_1"/>
</dbReference>
<dbReference type="InterPro" id="IPR050194">
    <property type="entry name" value="Glycosyltransferase_grp1"/>
</dbReference>
<evidence type="ECO:0000313" key="3">
    <source>
        <dbReference type="Proteomes" id="UP000076927"/>
    </source>
</evidence>
<name>A0A172TH69_9BACL</name>
<dbReference type="GO" id="GO:0016757">
    <property type="term" value="F:glycosyltransferase activity"/>
    <property type="evidence" value="ECO:0007669"/>
    <property type="project" value="InterPro"/>
</dbReference>
<dbReference type="EMBL" id="CP011388">
    <property type="protein sequence ID" value="ANE46395.1"/>
    <property type="molecule type" value="Genomic_DNA"/>
</dbReference>
<evidence type="ECO:0000313" key="2">
    <source>
        <dbReference type="EMBL" id="ANE46395.1"/>
    </source>
</evidence>
<evidence type="ECO:0000259" key="1">
    <source>
        <dbReference type="Pfam" id="PF00534"/>
    </source>
</evidence>
<dbReference type="AlphaFoldDB" id="A0A172TH69"/>
<dbReference type="OrthoDB" id="73743at2"/>
<dbReference type="STRING" id="1178515.SY83_09005"/>
<dbReference type="Pfam" id="PF00534">
    <property type="entry name" value="Glycos_transf_1"/>
    <property type="match status" value="1"/>
</dbReference>
<protein>
    <recommendedName>
        <fullName evidence="1">Glycosyl transferase family 1 domain-containing protein</fullName>
    </recommendedName>
</protein>
<organism evidence="2 3">
    <name type="scientific">Paenibacillus swuensis</name>
    <dbReference type="NCBI Taxonomy" id="1178515"/>
    <lineage>
        <taxon>Bacteria</taxon>
        <taxon>Bacillati</taxon>
        <taxon>Bacillota</taxon>
        <taxon>Bacilli</taxon>
        <taxon>Bacillales</taxon>
        <taxon>Paenibacillaceae</taxon>
        <taxon>Paenibacillus</taxon>
    </lineage>
</organism>
<dbReference type="PANTHER" id="PTHR45947">
    <property type="entry name" value="SULFOQUINOVOSYL TRANSFERASE SQD2"/>
    <property type="match status" value="1"/>
</dbReference>
<dbReference type="Proteomes" id="UP000076927">
    <property type="component" value="Chromosome"/>
</dbReference>
<reference evidence="2 3" key="1">
    <citation type="submission" date="2015-01" db="EMBL/GenBank/DDBJ databases">
        <title>Paenibacillus swuensis/DY6/whole genome sequencing.</title>
        <authorList>
            <person name="Kim M.K."/>
            <person name="Srinivasan S."/>
            <person name="Lee J.-J."/>
        </authorList>
    </citation>
    <scope>NUCLEOTIDE SEQUENCE [LARGE SCALE GENOMIC DNA]</scope>
    <source>
        <strain evidence="2 3">DY6</strain>
    </source>
</reference>
<sequence length="373" mass="41278">MKITILSLRGPTNYPHKGGAREYIKYLAAPWLKEGHDITLVCGVENKYGLPPRENVDGIEVIRVGKSGTPIAAIWSYYKKHLESSTDRLIENMVSFPMLSPLLSPGKNNTTIVHHLTGKDYWTTQSLPKAIIGVFMEKVVLPVVYRRTKMVGVSELTRHELAGNGIPEDRISIIEPGVNNAYFAPDAGVKKEPLIFYIGRMGGVKKVDHLITAFKELSKTYPELRLVVAGPGDTEELKALAGDAPVEFAGFLSEEEKRDYYRRCMVFASPSMREGFGITYVEANACGTPVVGYKIEGLETVAEDAGIFVTQGDVNALKKAIEIIYVDEALRTRMEKAAITSAARFSWEVSSRKGLELVLSDRRRKLPVPGTQS</sequence>
<accession>A0A172TH69</accession>
<dbReference type="KEGG" id="pswu:SY83_09005"/>
<dbReference type="SUPFAM" id="SSF53756">
    <property type="entry name" value="UDP-Glycosyltransferase/glycogen phosphorylase"/>
    <property type="match status" value="1"/>
</dbReference>
<dbReference type="RefSeq" id="WP_068605935.1">
    <property type="nucleotide sequence ID" value="NZ_CP011388.1"/>
</dbReference>
<dbReference type="CDD" id="cd03801">
    <property type="entry name" value="GT4_PimA-like"/>
    <property type="match status" value="1"/>
</dbReference>
<gene>
    <name evidence="2" type="ORF">SY83_09005</name>
</gene>
<dbReference type="Gene3D" id="3.40.50.2000">
    <property type="entry name" value="Glycogen Phosphorylase B"/>
    <property type="match status" value="2"/>
</dbReference>
<proteinExistence type="predicted"/>
<feature type="domain" description="Glycosyl transferase family 1" evidence="1">
    <location>
        <begin position="190"/>
        <end position="339"/>
    </location>
</feature>
<dbReference type="PANTHER" id="PTHR45947:SF3">
    <property type="entry name" value="SULFOQUINOVOSYL TRANSFERASE SQD2"/>
    <property type="match status" value="1"/>
</dbReference>